<sequence length="130" mass="13539">MRWTVRRGPTTGVLLAVAAASGLSGCGGDSGYEQGPAPTEPTISQATVDELCGILDTQQGTWHAIGPPVARVAFLGAMRLWAVRDLTANAAISYDNGIVDTVTIRSCPEVRTDTLAVLDVPDIRTALGGF</sequence>
<accession>A0ABV8LDK6</accession>
<dbReference type="PROSITE" id="PS51257">
    <property type="entry name" value="PROKAR_LIPOPROTEIN"/>
    <property type="match status" value="1"/>
</dbReference>
<organism evidence="1 2">
    <name type="scientific">Nocardia rhizosphaerae</name>
    <dbReference type="NCBI Taxonomy" id="1691571"/>
    <lineage>
        <taxon>Bacteria</taxon>
        <taxon>Bacillati</taxon>
        <taxon>Actinomycetota</taxon>
        <taxon>Actinomycetes</taxon>
        <taxon>Mycobacteriales</taxon>
        <taxon>Nocardiaceae</taxon>
        <taxon>Nocardia</taxon>
    </lineage>
</organism>
<keyword evidence="2" id="KW-1185">Reference proteome</keyword>
<protein>
    <submittedName>
        <fullName evidence="1">Uncharacterized protein</fullName>
    </submittedName>
</protein>
<evidence type="ECO:0000313" key="1">
    <source>
        <dbReference type="EMBL" id="MFC4128824.1"/>
    </source>
</evidence>
<dbReference type="EMBL" id="JBHSBA010000015">
    <property type="protein sequence ID" value="MFC4128824.1"/>
    <property type="molecule type" value="Genomic_DNA"/>
</dbReference>
<dbReference type="Proteomes" id="UP001595767">
    <property type="component" value="Unassembled WGS sequence"/>
</dbReference>
<dbReference type="RefSeq" id="WP_378554615.1">
    <property type="nucleotide sequence ID" value="NZ_JBHSBA010000015.1"/>
</dbReference>
<reference evidence="2" key="1">
    <citation type="journal article" date="2019" name="Int. J. Syst. Evol. Microbiol.">
        <title>The Global Catalogue of Microorganisms (GCM) 10K type strain sequencing project: providing services to taxonomists for standard genome sequencing and annotation.</title>
        <authorList>
            <consortium name="The Broad Institute Genomics Platform"/>
            <consortium name="The Broad Institute Genome Sequencing Center for Infectious Disease"/>
            <person name="Wu L."/>
            <person name="Ma J."/>
        </authorList>
    </citation>
    <scope>NUCLEOTIDE SEQUENCE [LARGE SCALE GENOMIC DNA]</scope>
    <source>
        <strain evidence="2">CGMCC 4.7204</strain>
    </source>
</reference>
<proteinExistence type="predicted"/>
<comment type="caution">
    <text evidence="1">The sequence shown here is derived from an EMBL/GenBank/DDBJ whole genome shotgun (WGS) entry which is preliminary data.</text>
</comment>
<name>A0ABV8LDK6_9NOCA</name>
<evidence type="ECO:0000313" key="2">
    <source>
        <dbReference type="Proteomes" id="UP001595767"/>
    </source>
</evidence>
<gene>
    <name evidence="1" type="ORF">ACFOW8_28215</name>
</gene>